<dbReference type="PANTHER" id="PTHR33710:SF64">
    <property type="entry name" value="ENDONUCLEASE_EXONUCLEASE_PHOSPHATASE DOMAIN-CONTAINING PROTEIN"/>
    <property type="match status" value="1"/>
</dbReference>
<accession>A0A9Q1Q4W4</accession>
<dbReference type="EMBL" id="JAKOGI010000948">
    <property type="protein sequence ID" value="KAJ8429014.1"/>
    <property type="molecule type" value="Genomic_DNA"/>
</dbReference>
<gene>
    <name evidence="1" type="ORF">Cgig2_012712</name>
</gene>
<proteinExistence type="predicted"/>
<dbReference type="Proteomes" id="UP001153076">
    <property type="component" value="Unassembled WGS sequence"/>
</dbReference>
<protein>
    <submittedName>
        <fullName evidence="1">Uncharacterized protein</fullName>
    </submittedName>
</protein>
<dbReference type="OrthoDB" id="1748181at2759"/>
<reference evidence="1" key="1">
    <citation type="submission" date="2022-04" db="EMBL/GenBank/DDBJ databases">
        <title>Carnegiea gigantea Genome sequencing and assembly v2.</title>
        <authorList>
            <person name="Copetti D."/>
            <person name="Sanderson M.J."/>
            <person name="Burquez A."/>
            <person name="Wojciechowski M.F."/>
        </authorList>
    </citation>
    <scope>NUCLEOTIDE SEQUENCE</scope>
    <source>
        <strain evidence="1">SGP5-SGP5p</strain>
        <tissue evidence="1">Aerial part</tissue>
    </source>
</reference>
<sequence>MDIDGGFSSHVTFMDEHMLDNIGRKEEWNEEETKAFDNRERNDLWDALCGLSSSFTEPQIMKGHFNSLLWVEKRIGGDQVLLKEIVDFATCIDICGVQEIKWHRSFFRWNNKKGPTRVFFKLVRVLINGDSVRCYPHIYFEVVPEGVFDHTPLYIHVRKEGFHRHKSFKFYNM</sequence>
<organism evidence="1 2">
    <name type="scientific">Carnegiea gigantea</name>
    <dbReference type="NCBI Taxonomy" id="171969"/>
    <lineage>
        <taxon>Eukaryota</taxon>
        <taxon>Viridiplantae</taxon>
        <taxon>Streptophyta</taxon>
        <taxon>Embryophyta</taxon>
        <taxon>Tracheophyta</taxon>
        <taxon>Spermatophyta</taxon>
        <taxon>Magnoliopsida</taxon>
        <taxon>eudicotyledons</taxon>
        <taxon>Gunneridae</taxon>
        <taxon>Pentapetalae</taxon>
        <taxon>Caryophyllales</taxon>
        <taxon>Cactineae</taxon>
        <taxon>Cactaceae</taxon>
        <taxon>Cactoideae</taxon>
        <taxon>Echinocereeae</taxon>
        <taxon>Carnegiea</taxon>
    </lineage>
</organism>
<dbReference type="AlphaFoldDB" id="A0A9Q1Q4W4"/>
<evidence type="ECO:0000313" key="2">
    <source>
        <dbReference type="Proteomes" id="UP001153076"/>
    </source>
</evidence>
<keyword evidence="2" id="KW-1185">Reference proteome</keyword>
<comment type="caution">
    <text evidence="1">The sequence shown here is derived from an EMBL/GenBank/DDBJ whole genome shotgun (WGS) entry which is preliminary data.</text>
</comment>
<evidence type="ECO:0000313" key="1">
    <source>
        <dbReference type="EMBL" id="KAJ8429014.1"/>
    </source>
</evidence>
<name>A0A9Q1Q4W4_9CARY</name>
<dbReference type="PANTHER" id="PTHR33710">
    <property type="entry name" value="BNAC02G09200D PROTEIN"/>
    <property type="match status" value="1"/>
</dbReference>